<accession>A0AAV9DQR5</accession>
<dbReference type="SUPFAM" id="SSF48452">
    <property type="entry name" value="TPR-like"/>
    <property type="match status" value="2"/>
</dbReference>
<sequence length="578" mass="64664">MSLQRVTPTKRPIQTLSNAPNRHHLPFPPNPTTTANDTTHQWTSSIRSASDQGRFKLALSLYLRMTRSGHRPDNFSISTALKACSRIPSPASASAIHAQLHRLGHASDVYVQTALVDFYSRSSGADSARRVFDAMRHKNVVSWNSILSAYARSGRLAEARRVFDEMPRRDVVSWNSMLSSYVKAGDLDRAVRLFWEMPVRDSASWNSVICGYIDSGDVTGARDLFERMPERSGVSWIAMISGYSRCGDVESARSLFDRMVGRDRRAWNAMIACYAQNGRPREALRLFNLMRKPDFNVELDEMTFACALSACAQLGDLRFGLWIEEYIRFIGVELDDHLKTGLIDLHVKCGSVDKAFGLFHSFRCRDVVAYSAMILGCGINGRASDSIRLFEEMVKAKVRPNEATFVGLLTAYNHAGLVEEGRRCFNSMEAKHGVVPRTDHYSIMVEMLGRVGCLDEAYGLIKGMPMMPHVGVWGALLLACRLHSNVELGEIAARRCLELEPDSGGYYVLLASIYSSCGRWEEAKWLRREMAEKGLDKVDYCRVGATGGNDPPYSISELKVQIEAAQDEKHSWTKEATG</sequence>
<dbReference type="NCBIfam" id="TIGR00756">
    <property type="entry name" value="PPR"/>
    <property type="match status" value="6"/>
</dbReference>
<dbReference type="Pfam" id="PF13041">
    <property type="entry name" value="PPR_2"/>
    <property type="match status" value="2"/>
</dbReference>
<feature type="repeat" description="PPR" evidence="3">
    <location>
        <begin position="263"/>
        <end position="297"/>
    </location>
</feature>
<feature type="repeat" description="PPR" evidence="3">
    <location>
        <begin position="139"/>
        <end position="173"/>
    </location>
</feature>
<dbReference type="InterPro" id="IPR046960">
    <property type="entry name" value="PPR_At4g14850-like_plant"/>
</dbReference>
<evidence type="ECO:0000256" key="2">
    <source>
        <dbReference type="ARBA" id="ARBA00061659"/>
    </source>
</evidence>
<gene>
    <name evidence="5" type="primary">PCMP-E28</name>
    <name evidence="5" type="ORF">QJS10_CPB11g00480</name>
</gene>
<name>A0AAV9DQR5_ACOCL</name>
<dbReference type="Pfam" id="PF01535">
    <property type="entry name" value="PPR"/>
    <property type="match status" value="5"/>
</dbReference>
<keyword evidence="6" id="KW-1185">Reference proteome</keyword>
<reference evidence="5" key="2">
    <citation type="submission" date="2023-06" db="EMBL/GenBank/DDBJ databases">
        <authorList>
            <person name="Ma L."/>
            <person name="Liu K.-W."/>
            <person name="Li Z."/>
            <person name="Hsiao Y.-Y."/>
            <person name="Qi Y."/>
            <person name="Fu T."/>
            <person name="Tang G."/>
            <person name="Zhang D."/>
            <person name="Sun W.-H."/>
            <person name="Liu D.-K."/>
            <person name="Li Y."/>
            <person name="Chen G.-Z."/>
            <person name="Liu X.-D."/>
            <person name="Liao X.-Y."/>
            <person name="Jiang Y.-T."/>
            <person name="Yu X."/>
            <person name="Hao Y."/>
            <person name="Huang J."/>
            <person name="Zhao X.-W."/>
            <person name="Ke S."/>
            <person name="Chen Y.-Y."/>
            <person name="Wu W.-L."/>
            <person name="Hsu J.-L."/>
            <person name="Lin Y.-F."/>
            <person name="Huang M.-D."/>
            <person name="Li C.-Y."/>
            <person name="Huang L."/>
            <person name="Wang Z.-W."/>
            <person name="Zhao X."/>
            <person name="Zhong W.-Y."/>
            <person name="Peng D.-H."/>
            <person name="Ahmad S."/>
            <person name="Lan S."/>
            <person name="Zhang J.-S."/>
            <person name="Tsai W.-C."/>
            <person name="Van De Peer Y."/>
            <person name="Liu Z.-J."/>
        </authorList>
    </citation>
    <scope>NUCLEOTIDE SEQUENCE</scope>
    <source>
        <strain evidence="5">CP</strain>
        <tissue evidence="5">Leaves</tissue>
    </source>
</reference>
<dbReference type="Gene3D" id="1.25.40.10">
    <property type="entry name" value="Tetratricopeptide repeat domain"/>
    <property type="match status" value="4"/>
</dbReference>
<dbReference type="Proteomes" id="UP001180020">
    <property type="component" value="Unassembled WGS sequence"/>
</dbReference>
<feature type="repeat" description="PPR" evidence="3">
    <location>
        <begin position="201"/>
        <end position="235"/>
    </location>
</feature>
<proteinExistence type="inferred from homology"/>
<evidence type="ECO:0000256" key="4">
    <source>
        <dbReference type="SAM" id="MobiDB-lite"/>
    </source>
</evidence>
<dbReference type="InterPro" id="IPR002885">
    <property type="entry name" value="PPR_rpt"/>
</dbReference>
<dbReference type="InterPro" id="IPR046848">
    <property type="entry name" value="E_motif"/>
</dbReference>
<dbReference type="AlphaFoldDB" id="A0AAV9DQR5"/>
<evidence type="ECO:0000256" key="3">
    <source>
        <dbReference type="PROSITE-ProRule" id="PRU00708"/>
    </source>
</evidence>
<feature type="repeat" description="PPR" evidence="3">
    <location>
        <begin position="38"/>
        <end position="72"/>
    </location>
</feature>
<dbReference type="FunFam" id="1.25.40.10:FF:001214">
    <property type="entry name" value="Pentatricopeptide repeat-containing protein At2g20540"/>
    <property type="match status" value="1"/>
</dbReference>
<dbReference type="InterPro" id="IPR011990">
    <property type="entry name" value="TPR-like_helical_dom_sf"/>
</dbReference>
<organism evidence="5 6">
    <name type="scientific">Acorus calamus</name>
    <name type="common">Sweet flag</name>
    <dbReference type="NCBI Taxonomy" id="4465"/>
    <lineage>
        <taxon>Eukaryota</taxon>
        <taxon>Viridiplantae</taxon>
        <taxon>Streptophyta</taxon>
        <taxon>Embryophyta</taxon>
        <taxon>Tracheophyta</taxon>
        <taxon>Spermatophyta</taxon>
        <taxon>Magnoliopsida</taxon>
        <taxon>Liliopsida</taxon>
        <taxon>Acoraceae</taxon>
        <taxon>Acorus</taxon>
    </lineage>
</organism>
<feature type="compositionally biased region" description="Polar residues" evidence="4">
    <location>
        <begin position="1"/>
        <end position="20"/>
    </location>
</feature>
<dbReference type="EMBL" id="JAUJYO010000011">
    <property type="protein sequence ID" value="KAK1303314.1"/>
    <property type="molecule type" value="Genomic_DNA"/>
</dbReference>
<dbReference type="PANTHER" id="PTHR47926:SF545">
    <property type="entry name" value="PENTACOTRIPEPTIDE-REPEAT REGION OF PRORP DOMAIN-CONTAINING PROTEIN"/>
    <property type="match status" value="1"/>
</dbReference>
<feature type="repeat" description="PPR" evidence="3">
    <location>
        <begin position="366"/>
        <end position="400"/>
    </location>
</feature>
<comment type="caution">
    <text evidence="5">The sequence shown here is derived from an EMBL/GenBank/DDBJ whole genome shotgun (WGS) entry which is preliminary data.</text>
</comment>
<dbReference type="GO" id="GO:0009451">
    <property type="term" value="P:RNA modification"/>
    <property type="evidence" value="ECO:0007669"/>
    <property type="project" value="InterPro"/>
</dbReference>
<dbReference type="Pfam" id="PF20431">
    <property type="entry name" value="E_motif"/>
    <property type="match status" value="1"/>
</dbReference>
<dbReference type="FunFam" id="1.25.40.10:FF:000090">
    <property type="entry name" value="Pentatricopeptide repeat-containing protein, chloroplastic"/>
    <property type="match status" value="1"/>
</dbReference>
<evidence type="ECO:0000313" key="6">
    <source>
        <dbReference type="Proteomes" id="UP001180020"/>
    </source>
</evidence>
<comment type="similarity">
    <text evidence="2">Belongs to the PPR family. PCMP-E subfamily.</text>
</comment>
<feature type="region of interest" description="Disordered" evidence="4">
    <location>
        <begin position="1"/>
        <end position="39"/>
    </location>
</feature>
<dbReference type="PROSITE" id="PS51375">
    <property type="entry name" value="PPR"/>
    <property type="match status" value="6"/>
</dbReference>
<protein>
    <submittedName>
        <fullName evidence="5">Pentatricopeptide repeat-containing protein</fullName>
    </submittedName>
</protein>
<dbReference type="PANTHER" id="PTHR47926">
    <property type="entry name" value="PENTATRICOPEPTIDE REPEAT-CONTAINING PROTEIN"/>
    <property type="match status" value="1"/>
</dbReference>
<evidence type="ECO:0000313" key="5">
    <source>
        <dbReference type="EMBL" id="KAK1303314.1"/>
    </source>
</evidence>
<dbReference type="GO" id="GO:0003723">
    <property type="term" value="F:RNA binding"/>
    <property type="evidence" value="ECO:0007669"/>
    <property type="project" value="InterPro"/>
</dbReference>
<feature type="repeat" description="PPR" evidence="3">
    <location>
        <begin position="503"/>
        <end position="537"/>
    </location>
</feature>
<reference evidence="5" key="1">
    <citation type="journal article" date="2023" name="Nat. Commun.">
        <title>Diploid and tetraploid genomes of Acorus and the evolution of monocots.</title>
        <authorList>
            <person name="Ma L."/>
            <person name="Liu K.W."/>
            <person name="Li Z."/>
            <person name="Hsiao Y.Y."/>
            <person name="Qi Y."/>
            <person name="Fu T."/>
            <person name="Tang G.D."/>
            <person name="Zhang D."/>
            <person name="Sun W.H."/>
            <person name="Liu D.K."/>
            <person name="Li Y."/>
            <person name="Chen G.Z."/>
            <person name="Liu X.D."/>
            <person name="Liao X.Y."/>
            <person name="Jiang Y.T."/>
            <person name="Yu X."/>
            <person name="Hao Y."/>
            <person name="Huang J."/>
            <person name="Zhao X.W."/>
            <person name="Ke S."/>
            <person name="Chen Y.Y."/>
            <person name="Wu W.L."/>
            <person name="Hsu J.L."/>
            <person name="Lin Y.F."/>
            <person name="Huang M.D."/>
            <person name="Li C.Y."/>
            <person name="Huang L."/>
            <person name="Wang Z.W."/>
            <person name="Zhao X."/>
            <person name="Zhong W.Y."/>
            <person name="Peng D.H."/>
            <person name="Ahmad S."/>
            <person name="Lan S."/>
            <person name="Zhang J.S."/>
            <person name="Tsai W.C."/>
            <person name="Van de Peer Y."/>
            <person name="Liu Z.J."/>
        </authorList>
    </citation>
    <scope>NUCLEOTIDE SEQUENCE</scope>
    <source>
        <strain evidence="5">CP</strain>
    </source>
</reference>
<keyword evidence="1" id="KW-0677">Repeat</keyword>
<evidence type="ECO:0000256" key="1">
    <source>
        <dbReference type="ARBA" id="ARBA00022737"/>
    </source>
</evidence>